<dbReference type="EMBL" id="CAAGRJ010037558">
    <property type="protein sequence ID" value="VFV45460.1"/>
    <property type="molecule type" value="Genomic_DNA"/>
</dbReference>
<proteinExistence type="predicted"/>
<dbReference type="InterPro" id="IPR005568">
    <property type="entry name" value="Ribosomal_uL6_N"/>
</dbReference>
<evidence type="ECO:0000313" key="4">
    <source>
        <dbReference type="Proteomes" id="UP000386466"/>
    </source>
</evidence>
<evidence type="ECO:0000256" key="1">
    <source>
        <dbReference type="SAM" id="MobiDB-lite"/>
    </source>
</evidence>
<keyword evidence="4" id="KW-1185">Reference proteome</keyword>
<feature type="non-terminal residue" evidence="3">
    <location>
        <position position="1"/>
    </location>
</feature>
<feature type="region of interest" description="Disordered" evidence="1">
    <location>
        <begin position="122"/>
        <end position="142"/>
    </location>
</feature>
<protein>
    <submittedName>
        <fullName evidence="3">60s ribosomal protein l6-like</fullName>
    </submittedName>
</protein>
<dbReference type="GO" id="GO:0005840">
    <property type="term" value="C:ribosome"/>
    <property type="evidence" value="ECO:0007669"/>
    <property type="project" value="UniProtKB-KW"/>
</dbReference>
<gene>
    <name evidence="3" type="ORF">LYPA_23C008830</name>
</gene>
<dbReference type="Pfam" id="PF03868">
    <property type="entry name" value="Ribosomal_L6e_N"/>
    <property type="match status" value="1"/>
</dbReference>
<sequence length="142" mass="15282">VTGPDLADIPIALDQLKDMVSSSFPSCKVASDKADKPDTKEKKPEAKKPDVGGEVKKGNLNAKTPKKGKAHCSQNPVLVRGSGRYSRSSTYSRKAMYKGKYSAPKFRLGKKKEKVLATVTKSLGGDENGGSKVVKLHRMPGH</sequence>
<keyword evidence="3" id="KW-0689">Ribosomal protein</keyword>
<reference evidence="3 4" key="1">
    <citation type="submission" date="2019-01" db="EMBL/GenBank/DDBJ databases">
        <authorList>
            <person name="Alioto T."/>
            <person name="Alioto T."/>
        </authorList>
    </citation>
    <scope>NUCLEOTIDE SEQUENCE [LARGE SCALE GENOMIC DNA]</scope>
</reference>
<accession>A0A485PIL6</accession>
<dbReference type="AlphaFoldDB" id="A0A485PIL6"/>
<organism evidence="3 4">
    <name type="scientific">Lynx pardinus</name>
    <name type="common">Iberian lynx</name>
    <name type="synonym">Felis pardina</name>
    <dbReference type="NCBI Taxonomy" id="191816"/>
    <lineage>
        <taxon>Eukaryota</taxon>
        <taxon>Metazoa</taxon>
        <taxon>Chordata</taxon>
        <taxon>Craniata</taxon>
        <taxon>Vertebrata</taxon>
        <taxon>Euteleostomi</taxon>
        <taxon>Mammalia</taxon>
        <taxon>Eutheria</taxon>
        <taxon>Laurasiatheria</taxon>
        <taxon>Carnivora</taxon>
        <taxon>Feliformia</taxon>
        <taxon>Felidae</taxon>
        <taxon>Felinae</taxon>
        <taxon>Lynx</taxon>
    </lineage>
</organism>
<feature type="compositionally biased region" description="Low complexity" evidence="1">
    <location>
        <begin position="80"/>
        <end position="93"/>
    </location>
</feature>
<evidence type="ECO:0000313" key="3">
    <source>
        <dbReference type="EMBL" id="VFV45460.1"/>
    </source>
</evidence>
<name>A0A485PIL6_LYNPA</name>
<keyword evidence="3" id="KW-0687">Ribonucleoprotein</keyword>
<dbReference type="Proteomes" id="UP000386466">
    <property type="component" value="Unassembled WGS sequence"/>
</dbReference>
<feature type="region of interest" description="Disordered" evidence="1">
    <location>
        <begin position="24"/>
        <end position="94"/>
    </location>
</feature>
<feature type="domain" description="Large ribosomal subunit protein uL6 N-terminal" evidence="2">
    <location>
        <begin position="65"/>
        <end position="121"/>
    </location>
</feature>
<feature type="compositionally biased region" description="Basic and acidic residues" evidence="1">
    <location>
        <begin position="30"/>
        <end position="57"/>
    </location>
</feature>
<dbReference type="GO" id="GO:0006412">
    <property type="term" value="P:translation"/>
    <property type="evidence" value="ECO:0007669"/>
    <property type="project" value="InterPro"/>
</dbReference>
<dbReference type="GO" id="GO:0003735">
    <property type="term" value="F:structural constituent of ribosome"/>
    <property type="evidence" value="ECO:0007669"/>
    <property type="project" value="InterPro"/>
</dbReference>
<evidence type="ECO:0000259" key="2">
    <source>
        <dbReference type="Pfam" id="PF03868"/>
    </source>
</evidence>